<gene>
    <name evidence="12" type="ORF">JY500_19070</name>
</gene>
<proteinExistence type="predicted"/>
<feature type="compositionally biased region" description="Basic and acidic residues" evidence="9">
    <location>
        <begin position="220"/>
        <end position="235"/>
    </location>
</feature>
<comment type="pathway">
    <text evidence="1">Cell wall biogenesis; peptidoglycan biosynthesis.</text>
</comment>
<reference evidence="12 13" key="1">
    <citation type="submission" date="2021-02" db="EMBL/GenBank/DDBJ databases">
        <title>Niveibacterium changnyeongensis HC41.</title>
        <authorList>
            <person name="Kang M."/>
        </authorList>
    </citation>
    <scope>NUCLEOTIDE SEQUENCE [LARGE SCALE GENOMIC DNA]</scope>
    <source>
        <strain evidence="12 13">HC41</strain>
    </source>
</reference>
<evidence type="ECO:0000256" key="3">
    <source>
        <dbReference type="ARBA" id="ARBA00022670"/>
    </source>
</evidence>
<dbReference type="PANTHER" id="PTHR32282:SF24">
    <property type="entry name" value="GLYCOSYL TRANSFERASE FAMILY 51 DOMAIN-CONTAINING PROTEIN"/>
    <property type="match status" value="1"/>
</dbReference>
<dbReference type="InterPro" id="IPR012338">
    <property type="entry name" value="Beta-lactam/transpept-like"/>
</dbReference>
<dbReference type="InterPro" id="IPR001264">
    <property type="entry name" value="Glyco_trans_51"/>
</dbReference>
<keyword evidence="10" id="KW-1133">Transmembrane helix</keyword>
<protein>
    <recommendedName>
        <fullName evidence="7">peptidoglycan glycosyltransferase</fullName>
        <ecNumber evidence="7">2.4.99.28</ecNumber>
    </recommendedName>
</protein>
<evidence type="ECO:0000256" key="1">
    <source>
        <dbReference type="ARBA" id="ARBA00004752"/>
    </source>
</evidence>
<keyword evidence="5" id="KW-0808">Transferase</keyword>
<dbReference type="PANTHER" id="PTHR32282">
    <property type="entry name" value="BINDING PROTEIN TRANSPEPTIDASE, PUTATIVE-RELATED"/>
    <property type="match status" value="1"/>
</dbReference>
<accession>A0ABX7M463</accession>
<keyword evidence="10" id="KW-0472">Membrane</keyword>
<name>A0ABX7M463_9RHOO</name>
<evidence type="ECO:0000256" key="2">
    <source>
        <dbReference type="ARBA" id="ARBA00022645"/>
    </source>
</evidence>
<evidence type="ECO:0000256" key="8">
    <source>
        <dbReference type="ARBA" id="ARBA00049902"/>
    </source>
</evidence>
<dbReference type="Gene3D" id="1.10.3810.10">
    <property type="entry name" value="Biosynthetic peptidoglycan transglycosylase-like"/>
    <property type="match status" value="1"/>
</dbReference>
<evidence type="ECO:0000256" key="6">
    <source>
        <dbReference type="ARBA" id="ARBA00023268"/>
    </source>
</evidence>
<keyword evidence="4" id="KW-0328">Glycosyltransferase</keyword>
<dbReference type="EMBL" id="CP071060">
    <property type="protein sequence ID" value="QSI76535.1"/>
    <property type="molecule type" value="Genomic_DNA"/>
</dbReference>
<keyword evidence="6" id="KW-0511">Multifunctional enzyme</keyword>
<dbReference type="EC" id="2.4.99.28" evidence="7"/>
<feature type="region of interest" description="Disordered" evidence="9">
    <location>
        <begin position="1006"/>
        <end position="1028"/>
    </location>
</feature>
<dbReference type="InterPro" id="IPR023346">
    <property type="entry name" value="Lysozyme-like_dom_sf"/>
</dbReference>
<dbReference type="Proteomes" id="UP000663570">
    <property type="component" value="Chromosome"/>
</dbReference>
<keyword evidence="3" id="KW-0378">Hydrolase</keyword>
<organism evidence="12 13">
    <name type="scientific">Niveibacterium microcysteis</name>
    <dbReference type="NCBI Taxonomy" id="2811415"/>
    <lineage>
        <taxon>Bacteria</taxon>
        <taxon>Pseudomonadati</taxon>
        <taxon>Pseudomonadota</taxon>
        <taxon>Betaproteobacteria</taxon>
        <taxon>Rhodocyclales</taxon>
        <taxon>Rhodocyclaceae</taxon>
        <taxon>Niveibacterium</taxon>
    </lineage>
</organism>
<dbReference type="SUPFAM" id="SSF56601">
    <property type="entry name" value="beta-lactamase/transpeptidase-like"/>
    <property type="match status" value="2"/>
</dbReference>
<evidence type="ECO:0000256" key="7">
    <source>
        <dbReference type="ARBA" id="ARBA00044770"/>
    </source>
</evidence>
<feature type="domain" description="Glycosyl transferase family 51" evidence="11">
    <location>
        <begin position="149"/>
        <end position="337"/>
    </location>
</feature>
<evidence type="ECO:0000256" key="10">
    <source>
        <dbReference type="SAM" id="Phobius"/>
    </source>
</evidence>
<evidence type="ECO:0000313" key="12">
    <source>
        <dbReference type="EMBL" id="QSI76535.1"/>
    </source>
</evidence>
<dbReference type="InterPro" id="IPR050396">
    <property type="entry name" value="Glycosyltr_51/Transpeptidase"/>
</dbReference>
<keyword evidence="10" id="KW-0812">Transmembrane</keyword>
<evidence type="ECO:0000256" key="5">
    <source>
        <dbReference type="ARBA" id="ARBA00022679"/>
    </source>
</evidence>
<dbReference type="Pfam" id="PF00912">
    <property type="entry name" value="Transgly"/>
    <property type="match status" value="1"/>
</dbReference>
<evidence type="ECO:0000313" key="13">
    <source>
        <dbReference type="Proteomes" id="UP000663570"/>
    </source>
</evidence>
<comment type="catalytic activity">
    <reaction evidence="8">
        <text>[GlcNAc-(1-&gt;4)-Mur2Ac(oyl-L-Ala-gamma-D-Glu-L-Lys-D-Ala-D-Ala)](n)-di-trans,octa-cis-undecaprenyl diphosphate + beta-D-GlcNAc-(1-&gt;4)-Mur2Ac(oyl-L-Ala-gamma-D-Glu-L-Lys-D-Ala-D-Ala)-di-trans,octa-cis-undecaprenyl diphosphate = [GlcNAc-(1-&gt;4)-Mur2Ac(oyl-L-Ala-gamma-D-Glu-L-Lys-D-Ala-D-Ala)](n+1)-di-trans,octa-cis-undecaprenyl diphosphate + di-trans,octa-cis-undecaprenyl diphosphate + H(+)</text>
        <dbReference type="Rhea" id="RHEA:23708"/>
        <dbReference type="Rhea" id="RHEA-COMP:9602"/>
        <dbReference type="Rhea" id="RHEA-COMP:9603"/>
        <dbReference type="ChEBI" id="CHEBI:15378"/>
        <dbReference type="ChEBI" id="CHEBI:58405"/>
        <dbReference type="ChEBI" id="CHEBI:60033"/>
        <dbReference type="ChEBI" id="CHEBI:78435"/>
        <dbReference type="EC" id="2.4.99.28"/>
    </reaction>
</comment>
<dbReference type="InterPro" id="IPR036950">
    <property type="entry name" value="PBP_transglycosylase"/>
</dbReference>
<feature type="region of interest" description="Disordered" evidence="9">
    <location>
        <begin position="214"/>
        <end position="235"/>
    </location>
</feature>
<feature type="compositionally biased region" description="Low complexity" evidence="9">
    <location>
        <begin position="1010"/>
        <end position="1028"/>
    </location>
</feature>
<evidence type="ECO:0000256" key="4">
    <source>
        <dbReference type="ARBA" id="ARBA00022676"/>
    </source>
</evidence>
<evidence type="ECO:0000259" key="11">
    <source>
        <dbReference type="Pfam" id="PF00912"/>
    </source>
</evidence>
<dbReference type="SUPFAM" id="SSF53955">
    <property type="entry name" value="Lysozyme-like"/>
    <property type="match status" value="1"/>
</dbReference>
<dbReference type="Gene3D" id="3.40.710.10">
    <property type="entry name" value="DD-peptidase/beta-lactamase superfamily"/>
    <property type="match status" value="1"/>
</dbReference>
<feature type="transmembrane region" description="Helical" evidence="10">
    <location>
        <begin position="19"/>
        <end position="40"/>
    </location>
</feature>
<keyword evidence="3" id="KW-0645">Protease</keyword>
<evidence type="ECO:0000256" key="9">
    <source>
        <dbReference type="SAM" id="MobiDB-lite"/>
    </source>
</evidence>
<sequence length="1028" mass="113335">MTNAAQGPGSPRRKRRSRILKGIAGVVVLGGAAVGGLAWYEASTSYFQSRYLTKWGQRMSFKVAPGKSDAIRFPANGPFDQRLGYSALPQLMPRLAARGYVVTEQARISADMARAVDAGLFAPYREKTQGGLTITDCNNQALFTSRFPERVYDRFESVPDLLVRSLLYIENRELLSPEHATKNPAIEWDRFLKAAADQLIRKIDADHDAHGGSTLATQIEKYRHSPEGRTSSPREKLQQMASASLRAYLQGEDTTAVRRQLALDYLNTVPLAAKPGYGEVIGIGDGMAAWYGRDFGEVNALLRNPNANPAQRGLAYKQALSLMISQRRPSGFLADQKALESLTNAHLRLLTSEGIIPAALRDAALSQPLRLQRSAQSVATHSLGGRKAAVVTRTQLSSLLGVPRLYDLDRMDMSATSSLDTALQRKVTETLRAISNPEAAKEAGLVGERMLGGGDPSKVIYSFTLFERANGANLVRVQTDNFDQPFDINEGTKLDLGSTAKLRTLVSYLEIIARLHDKLEPLEREALLKMPVAQQDHLTQWAVTYLADAKDRSLEAMLQAAMDRKYSASPAESFFTGGGLLTFENFDKRDNDRIVTVRESLQRSINLAFIRIMRDIVRHTMFNMPSSSATLLDDHKDPKRQEYLARFADREGKEFILRFYKKYQGKSSSEALESLLQGIHPTPKRLTTIFRSLDPGADAAQLGAFLEQNLPNASVESSSIERLYEAYSPDRYDLADRGYLAGVHPLELWLVGHLRTHPKATLSQVIADSADERQNVYRWLFKTRFKSAQDVRIKQLVEVEAFLEIHKMWKRLGYPFDTLVPSYATALGSSADRPAALAELVGVLLNDGVRLPTVRLDQMQFAKGTPYETRLAYVPPKGERVLPSEVARIARETMALVVENGTAKRLSGVFKRPDGSPITVGGKTGTGDHRFEVYGKGGVLISERVVSRSGTLVFYIGERHFGTVTAYVKGPEAANYSFTSSLPAQLLKVLAPQLIGEINRSENIGTGSCKPAPVAAPEAAPAETKTAG</sequence>
<keyword evidence="2" id="KW-0121">Carboxypeptidase</keyword>
<keyword evidence="13" id="KW-1185">Reference proteome</keyword>